<organism evidence="3 4">
    <name type="scientific">Nonomuraea maritima</name>
    <dbReference type="NCBI Taxonomy" id="683260"/>
    <lineage>
        <taxon>Bacteria</taxon>
        <taxon>Bacillati</taxon>
        <taxon>Actinomycetota</taxon>
        <taxon>Actinomycetes</taxon>
        <taxon>Streptosporangiales</taxon>
        <taxon>Streptosporangiaceae</taxon>
        <taxon>Nonomuraea</taxon>
    </lineage>
</organism>
<dbReference type="Proteomes" id="UP000198683">
    <property type="component" value="Unassembled WGS sequence"/>
</dbReference>
<evidence type="ECO:0000313" key="4">
    <source>
        <dbReference type="Proteomes" id="UP000198683"/>
    </source>
</evidence>
<evidence type="ECO:0008006" key="5">
    <source>
        <dbReference type="Google" id="ProtNLM"/>
    </source>
</evidence>
<sequence>MRPIVTAMTVMALVATGCAKAGLDNQWPPPNDGANAEAGETMLVRNAFLLSGTDAASPTPQQALFAVLINQGGQPARLEQVTVDGGGSVQLAGPITLPPNQPVGTNSRPIGTVTGTRGWLVPMTFTFSGGESARMVVPVMPRAAEYAQLPTVPAQAPTPTTPATAPPSPGVSPFLTESPRSTGAPGRTEWPEAESPTPSPAG</sequence>
<dbReference type="OrthoDB" id="3536780at2"/>
<evidence type="ECO:0000256" key="2">
    <source>
        <dbReference type="SAM" id="SignalP"/>
    </source>
</evidence>
<evidence type="ECO:0000256" key="1">
    <source>
        <dbReference type="SAM" id="MobiDB-lite"/>
    </source>
</evidence>
<proteinExistence type="predicted"/>
<feature type="signal peptide" evidence="2">
    <location>
        <begin position="1"/>
        <end position="21"/>
    </location>
</feature>
<accession>A0A1G8SD00</accession>
<dbReference type="STRING" id="683260.SAMN05421874_101248"/>
<evidence type="ECO:0000313" key="3">
    <source>
        <dbReference type="EMBL" id="SDJ26560.1"/>
    </source>
</evidence>
<protein>
    <recommendedName>
        <fullName evidence="5">Copper(I)-binding protein</fullName>
    </recommendedName>
</protein>
<gene>
    <name evidence="3" type="ORF">SAMN05421874_101248</name>
</gene>
<feature type="region of interest" description="Disordered" evidence="1">
    <location>
        <begin position="153"/>
        <end position="202"/>
    </location>
</feature>
<dbReference type="PROSITE" id="PS51257">
    <property type="entry name" value="PROKAR_LIPOPROTEIN"/>
    <property type="match status" value="1"/>
</dbReference>
<reference evidence="3 4" key="1">
    <citation type="submission" date="2016-10" db="EMBL/GenBank/DDBJ databases">
        <authorList>
            <person name="de Groot N.N."/>
        </authorList>
    </citation>
    <scope>NUCLEOTIDE SEQUENCE [LARGE SCALE GENOMIC DNA]</scope>
    <source>
        <strain evidence="3 4">CGMCC 4.5681</strain>
    </source>
</reference>
<dbReference type="EMBL" id="FNFB01000001">
    <property type="protein sequence ID" value="SDJ26560.1"/>
    <property type="molecule type" value="Genomic_DNA"/>
</dbReference>
<keyword evidence="2" id="KW-0732">Signal</keyword>
<dbReference type="AlphaFoldDB" id="A0A1G8SD00"/>
<keyword evidence="4" id="KW-1185">Reference proteome</keyword>
<name>A0A1G8SD00_9ACTN</name>
<feature type="chain" id="PRO_5011501074" description="Copper(I)-binding protein" evidence="2">
    <location>
        <begin position="22"/>
        <end position="202"/>
    </location>
</feature>
<dbReference type="RefSeq" id="WP_090758645.1">
    <property type="nucleotide sequence ID" value="NZ_FNFB01000001.1"/>
</dbReference>
<feature type="compositionally biased region" description="Low complexity" evidence="1">
    <location>
        <begin position="153"/>
        <end position="163"/>
    </location>
</feature>